<name>A0A7S0SPP3_9CHLO</name>
<evidence type="ECO:0000313" key="1">
    <source>
        <dbReference type="EMBL" id="CAD8711900.1"/>
    </source>
</evidence>
<organism evidence="1">
    <name type="scientific">Mantoniella antarctica</name>
    <dbReference type="NCBI Taxonomy" id="81844"/>
    <lineage>
        <taxon>Eukaryota</taxon>
        <taxon>Viridiplantae</taxon>
        <taxon>Chlorophyta</taxon>
        <taxon>Mamiellophyceae</taxon>
        <taxon>Mamiellales</taxon>
        <taxon>Mamiellaceae</taxon>
        <taxon>Mantoniella</taxon>
    </lineage>
</organism>
<sequence>MLPTPALVAHLHVVPVPAAATASALPRASSQLHRLHPLRSPARRHLAVTAAVSADHGPGMSSSAASVAAAAARSGVAYSLGRVLYLSLTNRTNARSIVDTRGPSFAMPASSGFRPLLPGLEHEPLPEELAAVVDACYENMDIVGMGENDPGVVFGGAGEPLLRLETITATMEAVRASRHGVPFRISTNGLFPASVAAALAAARVGRVTVALATADPRQYEALMQPEAGSGGHAAVCGFVVNLVEAGVEVECTVVKAPGVDVTAARQLAEALGAVEFRAREFFE</sequence>
<dbReference type="SUPFAM" id="SSF102114">
    <property type="entry name" value="Radical SAM enzymes"/>
    <property type="match status" value="1"/>
</dbReference>
<evidence type="ECO:0008006" key="2">
    <source>
        <dbReference type="Google" id="ProtNLM"/>
    </source>
</evidence>
<dbReference type="AlphaFoldDB" id="A0A7S0SPP3"/>
<gene>
    <name evidence="1" type="ORF">MANT1106_LOCUS14587</name>
</gene>
<dbReference type="EMBL" id="HBFC01024207">
    <property type="protein sequence ID" value="CAD8711900.1"/>
    <property type="molecule type" value="Transcribed_RNA"/>
</dbReference>
<protein>
    <recommendedName>
        <fullName evidence="2">Radical SAM core domain-containing protein</fullName>
    </recommendedName>
</protein>
<reference evidence="1" key="1">
    <citation type="submission" date="2021-01" db="EMBL/GenBank/DDBJ databases">
        <authorList>
            <person name="Corre E."/>
            <person name="Pelletier E."/>
            <person name="Niang G."/>
            <person name="Scheremetjew M."/>
            <person name="Finn R."/>
            <person name="Kale V."/>
            <person name="Holt S."/>
            <person name="Cochrane G."/>
            <person name="Meng A."/>
            <person name="Brown T."/>
            <person name="Cohen L."/>
        </authorList>
    </citation>
    <scope>NUCLEOTIDE SEQUENCE</scope>
    <source>
        <strain evidence="1">SL-175</strain>
    </source>
</reference>
<dbReference type="Gene3D" id="3.20.20.70">
    <property type="entry name" value="Aldolase class I"/>
    <property type="match status" value="1"/>
</dbReference>
<dbReference type="InterPro" id="IPR058240">
    <property type="entry name" value="rSAM_sf"/>
</dbReference>
<accession>A0A7S0SPP3</accession>
<proteinExistence type="predicted"/>
<dbReference type="InterPro" id="IPR013785">
    <property type="entry name" value="Aldolase_TIM"/>
</dbReference>